<protein>
    <recommendedName>
        <fullName evidence="2">DUF362 domain-containing protein</fullName>
    </recommendedName>
</protein>
<evidence type="ECO:0000259" key="2">
    <source>
        <dbReference type="Pfam" id="PF04015"/>
    </source>
</evidence>
<comment type="caution">
    <text evidence="3">The sequence shown here is derived from an EMBL/GenBank/DDBJ whole genome shotgun (WGS) entry which is preliminary data.</text>
</comment>
<dbReference type="Pfam" id="PF04015">
    <property type="entry name" value="DUF362"/>
    <property type="match status" value="1"/>
</dbReference>
<gene>
    <name evidence="3" type="ORF">S12H4_45967</name>
</gene>
<accession>X1V9Q4</accession>
<sequence>AFGGLLDNKRHYCHSRIHETLVDLLAVQKEIHSGIFTVTDGTTAGNGAGPRTMIPVTKNILLASDDCVAIDAVSAKLMGFEPMEHKFIRLAHEQGLGTGRFNEIEIVGDVDVEKANWGFITGDNAASCVGKLFWFGPMRWLEKLMFHTPLVYIFIFASAIYHDKMWYPSKGRKIVNNWLEKSPWGKLFADYQPGR</sequence>
<keyword evidence="1" id="KW-1133">Transmembrane helix</keyword>
<feature type="domain" description="DUF362" evidence="2">
    <location>
        <begin position="2"/>
        <end position="75"/>
    </location>
</feature>
<name>X1V9Q4_9ZZZZ</name>
<feature type="transmembrane region" description="Helical" evidence="1">
    <location>
        <begin position="144"/>
        <end position="162"/>
    </location>
</feature>
<dbReference type="EMBL" id="BARW01028476">
    <property type="protein sequence ID" value="GAJ13357.1"/>
    <property type="molecule type" value="Genomic_DNA"/>
</dbReference>
<proteinExistence type="predicted"/>
<keyword evidence="1" id="KW-0472">Membrane</keyword>
<reference evidence="3" key="1">
    <citation type="journal article" date="2014" name="Front. Microbiol.">
        <title>High frequency of phylogenetically diverse reductive dehalogenase-homologous genes in deep subseafloor sedimentary metagenomes.</title>
        <authorList>
            <person name="Kawai M."/>
            <person name="Futagami T."/>
            <person name="Toyoda A."/>
            <person name="Takaki Y."/>
            <person name="Nishi S."/>
            <person name="Hori S."/>
            <person name="Arai W."/>
            <person name="Tsubouchi T."/>
            <person name="Morono Y."/>
            <person name="Uchiyama I."/>
            <person name="Ito T."/>
            <person name="Fujiyama A."/>
            <person name="Inagaki F."/>
            <person name="Takami H."/>
        </authorList>
    </citation>
    <scope>NUCLEOTIDE SEQUENCE</scope>
    <source>
        <strain evidence="3">Expedition CK06-06</strain>
    </source>
</reference>
<evidence type="ECO:0000256" key="1">
    <source>
        <dbReference type="SAM" id="Phobius"/>
    </source>
</evidence>
<dbReference type="InterPro" id="IPR007160">
    <property type="entry name" value="DUF362"/>
</dbReference>
<feature type="non-terminal residue" evidence="3">
    <location>
        <position position="1"/>
    </location>
</feature>
<keyword evidence="1" id="KW-0812">Transmembrane</keyword>
<dbReference type="AlphaFoldDB" id="X1V9Q4"/>
<evidence type="ECO:0000313" key="3">
    <source>
        <dbReference type="EMBL" id="GAJ13357.1"/>
    </source>
</evidence>
<organism evidence="3">
    <name type="scientific">marine sediment metagenome</name>
    <dbReference type="NCBI Taxonomy" id="412755"/>
    <lineage>
        <taxon>unclassified sequences</taxon>
        <taxon>metagenomes</taxon>
        <taxon>ecological metagenomes</taxon>
    </lineage>
</organism>